<dbReference type="AlphaFoldDB" id="A0A0D5CGB4"/>
<dbReference type="HOGENOM" id="CLU_1381991_0_0_11"/>
<evidence type="ECO:0000313" key="3">
    <source>
        <dbReference type="Proteomes" id="UP000032604"/>
    </source>
</evidence>
<dbReference type="KEGG" id="cmh:VO01_03655"/>
<accession>A0A0D5CGB4</accession>
<dbReference type="PATRIC" id="fig|33014.5.peg.768"/>
<gene>
    <name evidence="2" type="ORF">VO01_03655</name>
</gene>
<name>A0A0D5CGB4_9MICO</name>
<dbReference type="EMBL" id="CP011043">
    <property type="protein sequence ID" value="AJW78340.1"/>
    <property type="molecule type" value="Genomic_DNA"/>
</dbReference>
<reference evidence="2 3" key="1">
    <citation type="journal article" date="2015" name="Genome Announc.">
        <title>Complete Genome Sequence of Clavibacter michiganensis subsp. insidiosus R1-1 Using PacBio Single-Molecule Real-Time Technology.</title>
        <authorList>
            <person name="Lu Y."/>
            <person name="Samac D.A."/>
            <person name="Glazebrook J."/>
            <person name="Ishimaru C.A."/>
        </authorList>
    </citation>
    <scope>NUCLEOTIDE SEQUENCE [LARGE SCALE GENOMIC DNA]</scope>
    <source>
        <strain evidence="2 3">R1-1</strain>
    </source>
</reference>
<feature type="region of interest" description="Disordered" evidence="1">
    <location>
        <begin position="195"/>
        <end position="217"/>
    </location>
</feature>
<proteinExistence type="predicted"/>
<protein>
    <submittedName>
        <fullName evidence="2">Uncharacterized protein</fullName>
    </submittedName>
</protein>
<sequence length="217" mass="24229">MHVIVLGHLSEVDGEPNVTIQDPRTEERKGYRLDPSMYALLHELDPTETVHDFTPEEWRYLRGFARLGVVAITSDRDSVDELTFVPVPRADIRFVGMTDGGYQLTSTLGRTFELSEHSTRFLGMADSRRSLTEIVTSVQQEALARAEEQPDIEEIERDSGMSFGEFLEAEAYRFIRALRGNEAVSFEPHAIPLAVDEPIAGQAEPGRLPPPTGESGE</sequence>
<organism evidence="2 3">
    <name type="scientific">Clavibacter michiganensis subsp. insidiosus</name>
    <dbReference type="NCBI Taxonomy" id="33014"/>
    <lineage>
        <taxon>Bacteria</taxon>
        <taxon>Bacillati</taxon>
        <taxon>Actinomycetota</taxon>
        <taxon>Actinomycetes</taxon>
        <taxon>Micrococcales</taxon>
        <taxon>Microbacteriaceae</taxon>
        <taxon>Clavibacter</taxon>
    </lineage>
</organism>
<feature type="compositionally biased region" description="Pro residues" evidence="1">
    <location>
        <begin position="207"/>
        <end position="217"/>
    </location>
</feature>
<dbReference type="Proteomes" id="UP000032604">
    <property type="component" value="Chromosome"/>
</dbReference>
<dbReference type="RefSeq" id="WP_045526933.1">
    <property type="nucleotide sequence ID" value="NZ_CP011043.1"/>
</dbReference>
<evidence type="ECO:0000313" key="2">
    <source>
        <dbReference type="EMBL" id="AJW78340.1"/>
    </source>
</evidence>
<evidence type="ECO:0000256" key="1">
    <source>
        <dbReference type="SAM" id="MobiDB-lite"/>
    </source>
</evidence>